<organism evidence="1 2">
    <name type="scientific">Cetraspora pellucida</name>
    <dbReference type="NCBI Taxonomy" id="1433469"/>
    <lineage>
        <taxon>Eukaryota</taxon>
        <taxon>Fungi</taxon>
        <taxon>Fungi incertae sedis</taxon>
        <taxon>Mucoromycota</taxon>
        <taxon>Glomeromycotina</taxon>
        <taxon>Glomeromycetes</taxon>
        <taxon>Diversisporales</taxon>
        <taxon>Gigasporaceae</taxon>
        <taxon>Cetraspora</taxon>
    </lineage>
</organism>
<accession>A0ACA9P153</accession>
<dbReference type="Proteomes" id="UP000789366">
    <property type="component" value="Unassembled WGS sequence"/>
</dbReference>
<feature type="non-terminal residue" evidence="1">
    <location>
        <position position="1"/>
    </location>
</feature>
<proteinExistence type="predicted"/>
<evidence type="ECO:0000313" key="1">
    <source>
        <dbReference type="EMBL" id="CAG8678430.1"/>
    </source>
</evidence>
<name>A0ACA9P153_9GLOM</name>
<keyword evidence="2" id="KW-1185">Reference proteome</keyword>
<dbReference type="EMBL" id="CAJVPW010017789">
    <property type="protein sequence ID" value="CAG8678430.1"/>
    <property type="molecule type" value="Genomic_DNA"/>
</dbReference>
<protein>
    <submittedName>
        <fullName evidence="1">11524_t:CDS:1</fullName>
    </submittedName>
</protein>
<comment type="caution">
    <text evidence="1">The sequence shown here is derived from an EMBL/GenBank/DDBJ whole genome shotgun (WGS) entry which is preliminary data.</text>
</comment>
<gene>
    <name evidence="1" type="ORF">SPELUC_LOCUS10021</name>
</gene>
<evidence type="ECO:0000313" key="2">
    <source>
        <dbReference type="Proteomes" id="UP000789366"/>
    </source>
</evidence>
<sequence>SLINHLSITNPLLANDYIEADYNVETNVIPSDAEIINAVLDHAYNEDDEVEPKVHVFYKEVITNINIILQFIDQEDRFKVDGSFIKKLGSFKKNVVRDNIVLQRQTTLDSYLQI</sequence>
<reference evidence="1" key="1">
    <citation type="submission" date="2021-06" db="EMBL/GenBank/DDBJ databases">
        <authorList>
            <person name="Kallberg Y."/>
            <person name="Tangrot J."/>
            <person name="Rosling A."/>
        </authorList>
    </citation>
    <scope>NUCLEOTIDE SEQUENCE</scope>
    <source>
        <strain evidence="1">28 12/20/2015</strain>
    </source>
</reference>